<evidence type="ECO:0000259" key="9">
    <source>
        <dbReference type="PROSITE" id="PS50195"/>
    </source>
</evidence>
<accession>A0A8C7MR98</accession>
<gene>
    <name evidence="10" type="primary">PLD2</name>
    <name evidence="10" type="synonym">LOC109892677</name>
</gene>
<dbReference type="InterPro" id="IPR001683">
    <property type="entry name" value="PX_dom"/>
</dbReference>
<keyword evidence="2" id="KW-0677">Repeat</keyword>
<keyword evidence="3 6" id="KW-0378">Hydrolase</keyword>
<dbReference type="Gene3D" id="3.30.1520.10">
    <property type="entry name" value="Phox-like domain"/>
    <property type="match status" value="1"/>
</dbReference>
<sequence>MMDCPPPHTHTEEERPFLVVHHLLDVKEAGVPVLLPGTQVICRVDSTERYTTRSKVSVCSLYTVKLTHGKFTWTVKRKYKHFQELHRDLYKHKMMAHFLPLGRFAAQRAQLRAMTEEMPSLHGTERMRQTSSKPKYLEEYLNGLLENSFCKNFHGMLEFLDVSALSFVSELGPKGLEGSIFKRSGGHRIQGLNCIGHHQFCFRWSKRWLVVKDSFLLYMNRENGVVCFVLVFDPEFKVQVGRAYTDTKYGVCIQNFTRNLVIKCNSYRQAHWWSHEINRLAEPCEFLQVQRFGGFAPPRENTLTKWYVNGSGYFADLADALEQAKEEIFITDWWLSPEVFLKRPATGTYWRLDQILKRKAEQGVKVCVLLYKEVEMALGINSGHSKKTLMDMHPNIKVMRHPNHMSAVVFFWAHHEKMVAIDQSVAFVGGLDLAFGRWDDSQYRLTDIVPTETANHISEEDPKPPEPEEVNAEDLKNNTQLWLGKDYSNFIKRDWVQLDRPFEDNIDRTEVPRMPWRDLSAALHGKAARDVARHFIQTTLDNSGYYKNIRSTFFPCLLPKSHSTADALPFTVPGSGKASVQVLRSVDRWSAGTCDSSILNAYIHTIDNSEHYIYIENQFFISCADGKNVHNGIGDAIVKRILRAHSEQKKYRVFVVVPLLPGFEGDISEGGGKAIQAILHFTYRTMCRGEYSILMRLRELEDQWSEYITLCGLRTHSQLSQSLVTELIYVHSKTLIADDRRYIIGESLSSQPHLQMRRDGASLWLFPKWPPIPYALYLTDLQFYVHVLFRVLLGADSEPQIDIDDPISDPFFFVGWNTTAKLNAMIYDKVFRCLPCNSVHNMKELKEHSGLERLCDTHPQQAKEELEAVRGLLVHFPLNFLSEENLLPPLGSKEGMAPTELWT</sequence>
<feature type="region of interest" description="Disordered" evidence="7">
    <location>
        <begin position="453"/>
        <end position="474"/>
    </location>
</feature>
<evidence type="ECO:0000256" key="2">
    <source>
        <dbReference type="ARBA" id="ARBA00022737"/>
    </source>
</evidence>
<feature type="compositionally biased region" description="Basic and acidic residues" evidence="7">
    <location>
        <begin position="457"/>
        <end position="466"/>
    </location>
</feature>
<dbReference type="SUPFAM" id="SSF50729">
    <property type="entry name" value="PH domain-like"/>
    <property type="match status" value="1"/>
</dbReference>
<dbReference type="Proteomes" id="UP000694557">
    <property type="component" value="Unassembled WGS sequence"/>
</dbReference>
<dbReference type="PROSITE" id="PS50035">
    <property type="entry name" value="PLD"/>
    <property type="match status" value="1"/>
</dbReference>
<evidence type="ECO:0000256" key="3">
    <source>
        <dbReference type="ARBA" id="ARBA00022801"/>
    </source>
</evidence>
<dbReference type="Pfam" id="PF00787">
    <property type="entry name" value="PX"/>
    <property type="match status" value="1"/>
</dbReference>
<dbReference type="InterPro" id="IPR001849">
    <property type="entry name" value="PH_domain"/>
</dbReference>
<feature type="domain" description="PLD phosphodiesterase" evidence="8">
    <location>
        <begin position="410"/>
        <end position="437"/>
    </location>
</feature>
<dbReference type="GO" id="GO:0035556">
    <property type="term" value="P:intracellular signal transduction"/>
    <property type="evidence" value="ECO:0007669"/>
    <property type="project" value="InterPro"/>
</dbReference>
<proteinExistence type="inferred from homology"/>
<dbReference type="Ensembl" id="ENSOKIT00005078328.1">
    <property type="protein sequence ID" value="ENSOKIP00005073516.1"/>
    <property type="gene ID" value="ENSOKIG00005026568.1"/>
</dbReference>
<organism evidence="10 11">
    <name type="scientific">Oncorhynchus kisutch</name>
    <name type="common">Coho salmon</name>
    <name type="synonym">Salmo kisutch</name>
    <dbReference type="NCBI Taxonomy" id="8019"/>
    <lineage>
        <taxon>Eukaryota</taxon>
        <taxon>Metazoa</taxon>
        <taxon>Chordata</taxon>
        <taxon>Craniata</taxon>
        <taxon>Vertebrata</taxon>
        <taxon>Euteleostomi</taxon>
        <taxon>Actinopterygii</taxon>
        <taxon>Neopterygii</taxon>
        <taxon>Teleostei</taxon>
        <taxon>Protacanthopterygii</taxon>
        <taxon>Salmoniformes</taxon>
        <taxon>Salmonidae</taxon>
        <taxon>Salmoninae</taxon>
        <taxon>Oncorhynchus</taxon>
    </lineage>
</organism>
<dbReference type="GO" id="GO:0006654">
    <property type="term" value="P:phosphatidic acid biosynthetic process"/>
    <property type="evidence" value="ECO:0007669"/>
    <property type="project" value="InterPro"/>
</dbReference>
<dbReference type="InterPro" id="IPR016555">
    <property type="entry name" value="PLipase_D_euk"/>
</dbReference>
<protein>
    <recommendedName>
        <fullName evidence="6">Phospholipase</fullName>
        <ecNumber evidence="6">3.1.4.4</ecNumber>
    </recommendedName>
</protein>
<dbReference type="SMART" id="SM00233">
    <property type="entry name" value="PH"/>
    <property type="match status" value="1"/>
</dbReference>
<comment type="catalytic activity">
    <reaction evidence="6">
        <text>a 1,2-diacyl-sn-glycero-3-phosphocholine + H2O = a 1,2-diacyl-sn-glycero-3-phosphate + choline + H(+)</text>
        <dbReference type="Rhea" id="RHEA:14445"/>
        <dbReference type="ChEBI" id="CHEBI:15354"/>
        <dbReference type="ChEBI" id="CHEBI:15377"/>
        <dbReference type="ChEBI" id="CHEBI:15378"/>
        <dbReference type="ChEBI" id="CHEBI:57643"/>
        <dbReference type="ChEBI" id="CHEBI:58608"/>
        <dbReference type="EC" id="3.1.4.4"/>
    </reaction>
</comment>
<dbReference type="Pfam" id="PF00614">
    <property type="entry name" value="PLDc"/>
    <property type="match status" value="1"/>
</dbReference>
<dbReference type="SUPFAM" id="SSF64268">
    <property type="entry name" value="PX domain"/>
    <property type="match status" value="1"/>
</dbReference>
<keyword evidence="4 6" id="KW-0442">Lipid degradation</keyword>
<evidence type="ECO:0000256" key="7">
    <source>
        <dbReference type="SAM" id="MobiDB-lite"/>
    </source>
</evidence>
<evidence type="ECO:0000259" key="8">
    <source>
        <dbReference type="PROSITE" id="PS50035"/>
    </source>
</evidence>
<dbReference type="AlphaFoldDB" id="A0A8C7MR98"/>
<dbReference type="GO" id="GO:0035091">
    <property type="term" value="F:phosphatidylinositol binding"/>
    <property type="evidence" value="ECO:0007669"/>
    <property type="project" value="InterPro"/>
</dbReference>
<dbReference type="SMART" id="SM00155">
    <property type="entry name" value="PLDc"/>
    <property type="match status" value="2"/>
</dbReference>
<evidence type="ECO:0000256" key="5">
    <source>
        <dbReference type="ARBA" id="ARBA00023098"/>
    </source>
</evidence>
<reference evidence="10" key="1">
    <citation type="submission" date="2025-08" db="UniProtKB">
        <authorList>
            <consortium name="Ensembl"/>
        </authorList>
    </citation>
    <scope>IDENTIFICATION</scope>
</reference>
<dbReference type="PIRSF" id="PIRSF009376">
    <property type="entry name" value="Phospholipase_D_euk"/>
    <property type="match status" value="1"/>
</dbReference>
<dbReference type="InterPro" id="IPR036871">
    <property type="entry name" value="PX_dom_sf"/>
</dbReference>
<evidence type="ECO:0000256" key="6">
    <source>
        <dbReference type="PIRNR" id="PIRNR009376"/>
    </source>
</evidence>
<dbReference type="FunFam" id="3.30.1520.10:FF:000027">
    <property type="entry name" value="Phospholipase"/>
    <property type="match status" value="1"/>
</dbReference>
<evidence type="ECO:0000313" key="10">
    <source>
        <dbReference type="Ensembl" id="ENSOKIP00005073516.1"/>
    </source>
</evidence>
<dbReference type="SUPFAM" id="SSF56024">
    <property type="entry name" value="Phospholipase D/nuclease"/>
    <property type="match status" value="2"/>
</dbReference>
<dbReference type="GeneTree" id="ENSGT00940000160229"/>
<dbReference type="GO" id="GO:0004630">
    <property type="term" value="F:phospholipase D activity"/>
    <property type="evidence" value="ECO:0007669"/>
    <property type="project" value="UniProtKB-UniRule"/>
</dbReference>
<evidence type="ECO:0000256" key="4">
    <source>
        <dbReference type="ARBA" id="ARBA00022963"/>
    </source>
</evidence>
<dbReference type="GO" id="GO:0009395">
    <property type="term" value="P:phospholipid catabolic process"/>
    <property type="evidence" value="ECO:0007669"/>
    <property type="project" value="TreeGrafter"/>
</dbReference>
<keyword evidence="5" id="KW-0443">Lipid metabolism</keyword>
<evidence type="ECO:0000256" key="1">
    <source>
        <dbReference type="ARBA" id="ARBA00008664"/>
    </source>
</evidence>
<dbReference type="GO" id="GO:0060627">
    <property type="term" value="P:regulation of vesicle-mediated transport"/>
    <property type="evidence" value="ECO:0007669"/>
    <property type="project" value="TreeGrafter"/>
</dbReference>
<dbReference type="PANTHER" id="PTHR18896">
    <property type="entry name" value="PHOSPHOLIPASE D"/>
    <property type="match status" value="1"/>
</dbReference>
<dbReference type="EC" id="3.1.4.4" evidence="6"/>
<comment type="similarity">
    <text evidence="1 6">Belongs to the phospholipase D family.</text>
</comment>
<keyword evidence="11" id="KW-1185">Reference proteome</keyword>
<evidence type="ECO:0000313" key="11">
    <source>
        <dbReference type="Proteomes" id="UP000694557"/>
    </source>
</evidence>
<reference evidence="10" key="2">
    <citation type="submission" date="2025-09" db="UniProtKB">
        <authorList>
            <consortium name="Ensembl"/>
        </authorList>
    </citation>
    <scope>IDENTIFICATION</scope>
</reference>
<dbReference type="PANTHER" id="PTHR18896:SF121">
    <property type="entry name" value="PHOSPHOLIPASE D2"/>
    <property type="match status" value="1"/>
</dbReference>
<dbReference type="FunFam" id="3.30.870.10:FF:000005">
    <property type="entry name" value="Phospholipase"/>
    <property type="match status" value="1"/>
</dbReference>
<dbReference type="CDD" id="cd01254">
    <property type="entry name" value="PH_PLD"/>
    <property type="match status" value="1"/>
</dbReference>
<dbReference type="PROSITE" id="PS50195">
    <property type="entry name" value="PX"/>
    <property type="match status" value="1"/>
</dbReference>
<feature type="domain" description="PX" evidence="9">
    <location>
        <begin position="40"/>
        <end position="167"/>
    </location>
</feature>
<dbReference type="InterPro" id="IPR001736">
    <property type="entry name" value="PLipase_D/transphosphatidylase"/>
</dbReference>
<dbReference type="Gene3D" id="3.30.870.10">
    <property type="entry name" value="Endonuclease Chain A"/>
    <property type="match status" value="2"/>
</dbReference>
<dbReference type="InterPro" id="IPR015679">
    <property type="entry name" value="PLipase_D_fam"/>
</dbReference>
<name>A0A8C7MR98_ONCKI</name>